<name>A0ABP1GB12_9CHLO</name>
<dbReference type="Gene3D" id="3.30.70.60">
    <property type="match status" value="1"/>
</dbReference>
<dbReference type="InterPro" id="IPR035980">
    <property type="entry name" value="Ribosomal_bS6_sf"/>
</dbReference>
<evidence type="ECO:0000256" key="1">
    <source>
        <dbReference type="ARBA" id="ARBA00009512"/>
    </source>
</evidence>
<organism evidence="2 3">
    <name type="scientific">Coccomyxa viridis</name>
    <dbReference type="NCBI Taxonomy" id="1274662"/>
    <lineage>
        <taxon>Eukaryota</taxon>
        <taxon>Viridiplantae</taxon>
        <taxon>Chlorophyta</taxon>
        <taxon>core chlorophytes</taxon>
        <taxon>Trebouxiophyceae</taxon>
        <taxon>Trebouxiophyceae incertae sedis</taxon>
        <taxon>Coccomyxaceae</taxon>
        <taxon>Coccomyxa</taxon>
    </lineage>
</organism>
<comment type="similarity">
    <text evidence="1">Belongs to the bacterial ribosomal protein bS6 family.</text>
</comment>
<accession>A0ABP1GB12</accession>
<dbReference type="Proteomes" id="UP001497392">
    <property type="component" value="Unassembled WGS sequence"/>
</dbReference>
<protein>
    <submittedName>
        <fullName evidence="2">G10886 protein</fullName>
    </submittedName>
</protein>
<dbReference type="InterPro" id="IPR014717">
    <property type="entry name" value="Transl_elong_EF1B/ribsomal_bS6"/>
</dbReference>
<proteinExistence type="inferred from homology"/>
<dbReference type="EMBL" id="CAXHTA020000017">
    <property type="protein sequence ID" value="CAL5227853.1"/>
    <property type="molecule type" value="Genomic_DNA"/>
</dbReference>
<dbReference type="HAMAP" id="MF_00360">
    <property type="entry name" value="Ribosomal_bS6"/>
    <property type="match status" value="1"/>
</dbReference>
<dbReference type="InterPro" id="IPR020814">
    <property type="entry name" value="Ribosomal_S6_plastid/chlpt"/>
</dbReference>
<dbReference type="Pfam" id="PF01250">
    <property type="entry name" value="Ribosomal_S6"/>
    <property type="match status" value="1"/>
</dbReference>
<evidence type="ECO:0000313" key="3">
    <source>
        <dbReference type="Proteomes" id="UP001497392"/>
    </source>
</evidence>
<keyword evidence="3" id="KW-1185">Reference proteome</keyword>
<dbReference type="NCBIfam" id="TIGR00166">
    <property type="entry name" value="S6"/>
    <property type="match status" value="1"/>
</dbReference>
<sequence length="175" mass="19681">MQSALMHSGCSISCTSSASRQPGAPLLLPARSFANSRHCNPAGPSRKQQQSLDCRWQLNAATMVQSSNLDIDLPQGYVWYETMIVLRPDLSEEDRDVELAKFEAFLKKENSQEISALVRGNQRLAYPIKGFWDGIYVLYTYAAQRRTSQAVQKLLSTPVVGKEKNVLRHMTFITN</sequence>
<comment type="caution">
    <text evidence="2">The sequence shown here is derived from an EMBL/GenBank/DDBJ whole genome shotgun (WGS) entry which is preliminary data.</text>
</comment>
<dbReference type="SUPFAM" id="SSF54995">
    <property type="entry name" value="Ribosomal protein S6"/>
    <property type="match status" value="1"/>
</dbReference>
<reference evidence="2 3" key="1">
    <citation type="submission" date="2024-06" db="EMBL/GenBank/DDBJ databases">
        <authorList>
            <person name="Kraege A."/>
            <person name="Thomma B."/>
        </authorList>
    </citation>
    <scope>NUCLEOTIDE SEQUENCE [LARGE SCALE GENOMIC DNA]</scope>
</reference>
<dbReference type="PANTHER" id="PTHR21011:SF16">
    <property type="entry name" value="SMALL RIBOSOMAL SUBUNIT PROTEIN BS6C ALPHA"/>
    <property type="match status" value="1"/>
</dbReference>
<dbReference type="PANTHER" id="PTHR21011">
    <property type="entry name" value="MITOCHONDRIAL 28S RIBOSOMAL PROTEIN S6"/>
    <property type="match status" value="1"/>
</dbReference>
<gene>
    <name evidence="2" type="primary">g10886</name>
    <name evidence="2" type="ORF">VP750_LOCUS9759</name>
</gene>
<evidence type="ECO:0000313" key="2">
    <source>
        <dbReference type="EMBL" id="CAL5227853.1"/>
    </source>
</evidence>
<dbReference type="InterPro" id="IPR000529">
    <property type="entry name" value="Ribosomal_bS6"/>
</dbReference>